<feature type="compositionally biased region" description="Basic and acidic residues" evidence="1">
    <location>
        <begin position="107"/>
        <end position="116"/>
    </location>
</feature>
<proteinExistence type="predicted"/>
<dbReference type="Proteomes" id="UP000008744">
    <property type="component" value="Unassembled WGS sequence"/>
</dbReference>
<sequence length="116" mass="12829">MKHNLLVSEIVQNCDATEGGRPEVRRMCRNNVGSRCSNADTTHKADGDNTAASLEINGTHLRLVTSYMAHEEDDPPNDLVRKIASDSESTEKYQIPIPRCQRPSHPMGDDGHECKG</sequence>
<protein>
    <submittedName>
        <fullName evidence="2">GL15384</fullName>
    </submittedName>
</protein>
<dbReference type="OrthoDB" id="8054617at2759"/>
<reference evidence="2 3" key="1">
    <citation type="journal article" date="2007" name="Nature">
        <title>Evolution of genes and genomes on the Drosophila phylogeny.</title>
        <authorList>
            <consortium name="Drosophila 12 Genomes Consortium"/>
            <person name="Clark A.G."/>
            <person name="Eisen M.B."/>
            <person name="Smith D.R."/>
            <person name="Bergman C.M."/>
            <person name="Oliver B."/>
            <person name="Markow T.A."/>
            <person name="Kaufman T.C."/>
            <person name="Kellis M."/>
            <person name="Gelbart W."/>
            <person name="Iyer V.N."/>
            <person name="Pollard D.A."/>
            <person name="Sackton T.B."/>
            <person name="Larracuente A.M."/>
            <person name="Singh N.D."/>
            <person name="Abad J.P."/>
            <person name="Abt D.N."/>
            <person name="Adryan B."/>
            <person name="Aguade M."/>
            <person name="Akashi H."/>
            <person name="Anderson W.W."/>
            <person name="Aquadro C.F."/>
            <person name="Ardell D.H."/>
            <person name="Arguello R."/>
            <person name="Artieri C.G."/>
            <person name="Barbash D.A."/>
            <person name="Barker D."/>
            <person name="Barsanti P."/>
            <person name="Batterham P."/>
            <person name="Batzoglou S."/>
            <person name="Begun D."/>
            <person name="Bhutkar A."/>
            <person name="Blanco E."/>
            <person name="Bosak S.A."/>
            <person name="Bradley R.K."/>
            <person name="Brand A.D."/>
            <person name="Brent M.R."/>
            <person name="Brooks A.N."/>
            <person name="Brown R.H."/>
            <person name="Butlin R.K."/>
            <person name="Caggese C."/>
            <person name="Calvi B.R."/>
            <person name="Bernardo de Carvalho A."/>
            <person name="Caspi A."/>
            <person name="Castrezana S."/>
            <person name="Celniker S.E."/>
            <person name="Chang J.L."/>
            <person name="Chapple C."/>
            <person name="Chatterji S."/>
            <person name="Chinwalla A."/>
            <person name="Civetta A."/>
            <person name="Clifton S.W."/>
            <person name="Comeron J.M."/>
            <person name="Costello J.C."/>
            <person name="Coyne J.A."/>
            <person name="Daub J."/>
            <person name="David R.G."/>
            <person name="Delcher A.L."/>
            <person name="Delehaunty K."/>
            <person name="Do C.B."/>
            <person name="Ebling H."/>
            <person name="Edwards K."/>
            <person name="Eickbush T."/>
            <person name="Evans J.D."/>
            <person name="Filipski A."/>
            <person name="Findeiss S."/>
            <person name="Freyhult E."/>
            <person name="Fulton L."/>
            <person name="Fulton R."/>
            <person name="Garcia A.C."/>
            <person name="Gardiner A."/>
            <person name="Garfield D.A."/>
            <person name="Garvin B.E."/>
            <person name="Gibson G."/>
            <person name="Gilbert D."/>
            <person name="Gnerre S."/>
            <person name="Godfrey J."/>
            <person name="Good R."/>
            <person name="Gotea V."/>
            <person name="Gravely B."/>
            <person name="Greenberg A.J."/>
            <person name="Griffiths-Jones S."/>
            <person name="Gross S."/>
            <person name="Guigo R."/>
            <person name="Gustafson E.A."/>
            <person name="Haerty W."/>
            <person name="Hahn M.W."/>
            <person name="Halligan D.L."/>
            <person name="Halpern A.L."/>
            <person name="Halter G.M."/>
            <person name="Han M.V."/>
            <person name="Heger A."/>
            <person name="Hillier L."/>
            <person name="Hinrichs A.S."/>
            <person name="Holmes I."/>
            <person name="Hoskins R.A."/>
            <person name="Hubisz M.J."/>
            <person name="Hultmark D."/>
            <person name="Huntley M.A."/>
            <person name="Jaffe D.B."/>
            <person name="Jagadeeshan S."/>
            <person name="Jeck W.R."/>
            <person name="Johnson J."/>
            <person name="Jones C.D."/>
            <person name="Jordan W.C."/>
            <person name="Karpen G.H."/>
            <person name="Kataoka E."/>
            <person name="Keightley P.D."/>
            <person name="Kheradpour P."/>
            <person name="Kirkness E.F."/>
            <person name="Koerich L.B."/>
            <person name="Kristiansen K."/>
            <person name="Kudrna D."/>
            <person name="Kulathinal R.J."/>
            <person name="Kumar S."/>
            <person name="Kwok R."/>
            <person name="Lander E."/>
            <person name="Langley C.H."/>
            <person name="Lapoint R."/>
            <person name="Lazzaro B.P."/>
            <person name="Lee S.J."/>
            <person name="Levesque L."/>
            <person name="Li R."/>
            <person name="Lin C.F."/>
            <person name="Lin M.F."/>
            <person name="Lindblad-Toh K."/>
            <person name="Llopart A."/>
            <person name="Long M."/>
            <person name="Low L."/>
            <person name="Lozovsky E."/>
            <person name="Lu J."/>
            <person name="Luo M."/>
            <person name="Machado C.A."/>
            <person name="Makalowski W."/>
            <person name="Marzo M."/>
            <person name="Matsuda M."/>
            <person name="Matzkin L."/>
            <person name="McAllister B."/>
            <person name="McBride C.S."/>
            <person name="McKernan B."/>
            <person name="McKernan K."/>
            <person name="Mendez-Lago M."/>
            <person name="Minx P."/>
            <person name="Mollenhauer M.U."/>
            <person name="Montooth K."/>
            <person name="Mount S.M."/>
            <person name="Mu X."/>
            <person name="Myers E."/>
            <person name="Negre B."/>
            <person name="Newfeld S."/>
            <person name="Nielsen R."/>
            <person name="Noor M.A."/>
            <person name="O'Grady P."/>
            <person name="Pachter L."/>
            <person name="Papaceit M."/>
            <person name="Parisi M.J."/>
            <person name="Parisi M."/>
            <person name="Parts L."/>
            <person name="Pedersen J.S."/>
            <person name="Pesole G."/>
            <person name="Phillippy A.M."/>
            <person name="Ponting C.P."/>
            <person name="Pop M."/>
            <person name="Porcelli D."/>
            <person name="Powell J.R."/>
            <person name="Prohaska S."/>
            <person name="Pruitt K."/>
            <person name="Puig M."/>
            <person name="Quesneville H."/>
            <person name="Ram K.R."/>
            <person name="Rand D."/>
            <person name="Rasmussen M.D."/>
            <person name="Reed L.K."/>
            <person name="Reenan R."/>
            <person name="Reily A."/>
            <person name="Remington K.A."/>
            <person name="Rieger T.T."/>
            <person name="Ritchie M.G."/>
            <person name="Robin C."/>
            <person name="Rogers Y.H."/>
            <person name="Rohde C."/>
            <person name="Rozas J."/>
            <person name="Rubenfield M.J."/>
            <person name="Ruiz A."/>
            <person name="Russo S."/>
            <person name="Salzberg S.L."/>
            <person name="Sanchez-Gracia A."/>
            <person name="Saranga D.J."/>
            <person name="Sato H."/>
            <person name="Schaeffer S.W."/>
            <person name="Schatz M.C."/>
            <person name="Schlenke T."/>
            <person name="Schwartz R."/>
            <person name="Segarra C."/>
            <person name="Singh R.S."/>
            <person name="Sirot L."/>
            <person name="Sirota M."/>
            <person name="Sisneros N.B."/>
            <person name="Smith C.D."/>
            <person name="Smith T.F."/>
            <person name="Spieth J."/>
            <person name="Stage D.E."/>
            <person name="Stark A."/>
            <person name="Stephan W."/>
            <person name="Strausberg R.L."/>
            <person name="Strempel S."/>
            <person name="Sturgill D."/>
            <person name="Sutton G."/>
            <person name="Sutton G.G."/>
            <person name="Tao W."/>
            <person name="Teichmann S."/>
            <person name="Tobari Y.N."/>
            <person name="Tomimura Y."/>
            <person name="Tsolas J.M."/>
            <person name="Valente V.L."/>
            <person name="Venter E."/>
            <person name="Venter J.C."/>
            <person name="Vicario S."/>
            <person name="Vieira F.G."/>
            <person name="Vilella A.J."/>
            <person name="Villasante A."/>
            <person name="Walenz B."/>
            <person name="Wang J."/>
            <person name="Wasserman M."/>
            <person name="Watts T."/>
            <person name="Wilson D."/>
            <person name="Wilson R.K."/>
            <person name="Wing R.A."/>
            <person name="Wolfner M.F."/>
            <person name="Wong A."/>
            <person name="Wong G.K."/>
            <person name="Wu C.I."/>
            <person name="Wu G."/>
            <person name="Yamamoto D."/>
            <person name="Yang H.P."/>
            <person name="Yang S.P."/>
            <person name="Yorke J.A."/>
            <person name="Yoshida K."/>
            <person name="Zdobnov E."/>
            <person name="Zhang P."/>
            <person name="Zhang Y."/>
            <person name="Zimin A.V."/>
            <person name="Baldwin J."/>
            <person name="Abdouelleil A."/>
            <person name="Abdulkadir J."/>
            <person name="Abebe A."/>
            <person name="Abera B."/>
            <person name="Abreu J."/>
            <person name="Acer S.C."/>
            <person name="Aftuck L."/>
            <person name="Alexander A."/>
            <person name="An P."/>
            <person name="Anderson E."/>
            <person name="Anderson S."/>
            <person name="Arachi H."/>
            <person name="Azer M."/>
            <person name="Bachantsang P."/>
            <person name="Barry A."/>
            <person name="Bayul T."/>
            <person name="Berlin A."/>
            <person name="Bessette D."/>
            <person name="Bloom T."/>
            <person name="Blye J."/>
            <person name="Boguslavskiy L."/>
            <person name="Bonnet C."/>
            <person name="Boukhgalter B."/>
            <person name="Bourzgui I."/>
            <person name="Brown A."/>
            <person name="Cahill P."/>
            <person name="Channer S."/>
            <person name="Cheshatsang Y."/>
            <person name="Chuda L."/>
            <person name="Citroen M."/>
            <person name="Collymore A."/>
            <person name="Cooke P."/>
            <person name="Costello M."/>
            <person name="D'Aco K."/>
            <person name="Daza R."/>
            <person name="De Haan G."/>
            <person name="DeGray S."/>
            <person name="DeMaso C."/>
            <person name="Dhargay N."/>
            <person name="Dooley K."/>
            <person name="Dooley E."/>
            <person name="Doricent M."/>
            <person name="Dorje P."/>
            <person name="Dorjee K."/>
            <person name="Dupes A."/>
            <person name="Elong R."/>
            <person name="Falk J."/>
            <person name="Farina A."/>
            <person name="Faro S."/>
            <person name="Ferguson D."/>
            <person name="Fisher S."/>
            <person name="Foley C.D."/>
            <person name="Franke A."/>
            <person name="Friedrich D."/>
            <person name="Gadbois L."/>
            <person name="Gearin G."/>
            <person name="Gearin C.R."/>
            <person name="Giannoukos G."/>
            <person name="Goode T."/>
            <person name="Graham J."/>
            <person name="Grandbois E."/>
            <person name="Grewal S."/>
            <person name="Gyaltsen K."/>
            <person name="Hafez N."/>
            <person name="Hagos B."/>
            <person name="Hall J."/>
            <person name="Henson C."/>
            <person name="Hollinger A."/>
            <person name="Honan T."/>
            <person name="Huard M.D."/>
            <person name="Hughes L."/>
            <person name="Hurhula B."/>
            <person name="Husby M.E."/>
            <person name="Kamat A."/>
            <person name="Kanga B."/>
            <person name="Kashin S."/>
            <person name="Khazanovich D."/>
            <person name="Kisner P."/>
            <person name="Lance K."/>
            <person name="Lara M."/>
            <person name="Lee W."/>
            <person name="Lennon N."/>
            <person name="Letendre F."/>
            <person name="LeVine R."/>
            <person name="Lipovsky A."/>
            <person name="Liu X."/>
            <person name="Liu J."/>
            <person name="Liu S."/>
            <person name="Lokyitsang T."/>
            <person name="Lokyitsang Y."/>
            <person name="Lubonja R."/>
            <person name="Lui A."/>
            <person name="MacDonald P."/>
            <person name="Magnisalis V."/>
            <person name="Maru K."/>
            <person name="Matthews C."/>
            <person name="McCusker W."/>
            <person name="McDonough S."/>
            <person name="Mehta T."/>
            <person name="Meldrim J."/>
            <person name="Meneus L."/>
            <person name="Mihai O."/>
            <person name="Mihalev A."/>
            <person name="Mihova T."/>
            <person name="Mittelman R."/>
            <person name="Mlenga V."/>
            <person name="Montmayeur A."/>
            <person name="Mulrain L."/>
            <person name="Navidi A."/>
            <person name="Naylor J."/>
            <person name="Negash T."/>
            <person name="Nguyen T."/>
            <person name="Nguyen N."/>
            <person name="Nicol R."/>
            <person name="Norbu C."/>
            <person name="Norbu N."/>
            <person name="Novod N."/>
            <person name="O'Neill B."/>
            <person name="Osman S."/>
            <person name="Markiewicz E."/>
            <person name="Oyono O.L."/>
            <person name="Patti C."/>
            <person name="Phunkhang P."/>
            <person name="Pierre F."/>
            <person name="Priest M."/>
            <person name="Raghuraman S."/>
            <person name="Rege F."/>
            <person name="Reyes R."/>
            <person name="Rise C."/>
            <person name="Rogov P."/>
            <person name="Ross K."/>
            <person name="Ryan E."/>
            <person name="Settipalli S."/>
            <person name="Shea T."/>
            <person name="Sherpa N."/>
            <person name="Shi L."/>
            <person name="Shih D."/>
            <person name="Sparrow T."/>
            <person name="Spaulding J."/>
            <person name="Stalker J."/>
            <person name="Stange-Thomann N."/>
            <person name="Stavropoulos S."/>
            <person name="Stone C."/>
            <person name="Strader C."/>
            <person name="Tesfaye S."/>
            <person name="Thomson T."/>
            <person name="Thoulutsang Y."/>
            <person name="Thoulutsang D."/>
            <person name="Topham K."/>
            <person name="Topping I."/>
            <person name="Tsamla T."/>
            <person name="Vassiliev H."/>
            <person name="Vo A."/>
            <person name="Wangchuk T."/>
            <person name="Wangdi T."/>
            <person name="Weiand M."/>
            <person name="Wilkinson J."/>
            <person name="Wilson A."/>
            <person name="Yadav S."/>
            <person name="Young G."/>
            <person name="Yu Q."/>
            <person name="Zembek L."/>
            <person name="Zhong D."/>
            <person name="Zimmer A."/>
            <person name="Zwirko Z."/>
            <person name="Jaffe D.B."/>
            <person name="Alvarez P."/>
            <person name="Brockman W."/>
            <person name="Butler J."/>
            <person name="Chin C."/>
            <person name="Gnerre S."/>
            <person name="Grabherr M."/>
            <person name="Kleber M."/>
            <person name="Mauceli E."/>
            <person name="MacCallum I."/>
        </authorList>
    </citation>
    <scope>NUCLEOTIDE SEQUENCE [LARGE SCALE GENOMIC DNA]</scope>
    <source>
        <strain evidence="3">MSH-3 / Tucson 14011-0111.49</strain>
    </source>
</reference>
<keyword evidence="3" id="KW-1185">Reference proteome</keyword>
<accession>B4HBC2</accession>
<evidence type="ECO:0000256" key="1">
    <source>
        <dbReference type="SAM" id="MobiDB-lite"/>
    </source>
</evidence>
<organism evidence="3">
    <name type="scientific">Drosophila persimilis</name>
    <name type="common">Fruit fly</name>
    <dbReference type="NCBI Taxonomy" id="7234"/>
    <lineage>
        <taxon>Eukaryota</taxon>
        <taxon>Metazoa</taxon>
        <taxon>Ecdysozoa</taxon>
        <taxon>Arthropoda</taxon>
        <taxon>Hexapoda</taxon>
        <taxon>Insecta</taxon>
        <taxon>Pterygota</taxon>
        <taxon>Neoptera</taxon>
        <taxon>Endopterygota</taxon>
        <taxon>Diptera</taxon>
        <taxon>Brachycera</taxon>
        <taxon>Muscomorpha</taxon>
        <taxon>Ephydroidea</taxon>
        <taxon>Drosophilidae</taxon>
        <taxon>Drosophila</taxon>
        <taxon>Sophophora</taxon>
    </lineage>
</organism>
<feature type="region of interest" description="Disordered" evidence="1">
    <location>
        <begin position="69"/>
        <end position="116"/>
    </location>
</feature>
<gene>
    <name evidence="2" type="primary">Dper\GL15384</name>
    <name evidence="2" type="ORF">Dper_GL15384</name>
</gene>
<feature type="compositionally biased region" description="Basic and acidic residues" evidence="1">
    <location>
        <begin position="79"/>
        <end position="91"/>
    </location>
</feature>
<evidence type="ECO:0000313" key="3">
    <source>
        <dbReference type="Proteomes" id="UP000008744"/>
    </source>
</evidence>
<dbReference type="EMBL" id="CH479251">
    <property type="protein sequence ID" value="EDW38655.1"/>
    <property type="molecule type" value="Genomic_DNA"/>
</dbReference>
<evidence type="ECO:0000313" key="2">
    <source>
        <dbReference type="EMBL" id="EDW38655.1"/>
    </source>
</evidence>
<name>B4HBC2_DROPE</name>
<dbReference type="HOGENOM" id="CLU_2099394_0_0_1"/>
<dbReference type="AlphaFoldDB" id="B4HBC2"/>